<name>A0ABR7T0T8_HELCL</name>
<keyword evidence="2" id="KW-1185">Reference proteome</keyword>
<organism evidence="1 2">
    <name type="scientific">Heliobacterium chlorum</name>
    <dbReference type="NCBI Taxonomy" id="2698"/>
    <lineage>
        <taxon>Bacteria</taxon>
        <taxon>Bacillati</taxon>
        <taxon>Bacillota</taxon>
        <taxon>Clostridia</taxon>
        <taxon>Eubacteriales</taxon>
        <taxon>Heliobacteriaceae</taxon>
        <taxon>Heliobacterium</taxon>
    </lineage>
</organism>
<evidence type="ECO:0000313" key="1">
    <source>
        <dbReference type="EMBL" id="MBC9783550.1"/>
    </source>
</evidence>
<sequence length="100" mass="11949">MPIILQNLEWQEICRAAGKHLDGVFPGAQSEWTADQRRIVNVTKEYQNAFQTLAIYKHYPPGEDILLDYQRFREWWKWYSEDPAGVQDIGRKYSKGFRKR</sequence>
<comment type="caution">
    <text evidence="1">The sequence shown here is derived from an EMBL/GenBank/DDBJ whole genome shotgun (WGS) entry which is preliminary data.</text>
</comment>
<gene>
    <name evidence="1" type="ORF">H1S01_03360</name>
</gene>
<reference evidence="1 2" key="1">
    <citation type="submission" date="2020-07" db="EMBL/GenBank/DDBJ databases">
        <title>Draft whole-genome sequence of Heliobacterium chlorum DSM 3682, type strain.</title>
        <authorList>
            <person name="Kyndt J.A."/>
            <person name="Meyer T.E."/>
            <person name="Imhoff J.F."/>
        </authorList>
    </citation>
    <scope>NUCLEOTIDE SEQUENCE [LARGE SCALE GENOMIC DNA]</scope>
    <source>
        <strain evidence="1 2">DSM 3682</strain>
    </source>
</reference>
<evidence type="ECO:0000313" key="2">
    <source>
        <dbReference type="Proteomes" id="UP000617402"/>
    </source>
</evidence>
<dbReference type="Proteomes" id="UP000617402">
    <property type="component" value="Unassembled WGS sequence"/>
</dbReference>
<accession>A0ABR7T0T8</accession>
<dbReference type="RefSeq" id="WP_188038707.1">
    <property type="nucleotide sequence ID" value="NZ_JACVHF010000002.1"/>
</dbReference>
<dbReference type="EMBL" id="JACVHF010000002">
    <property type="protein sequence ID" value="MBC9783550.1"/>
    <property type="molecule type" value="Genomic_DNA"/>
</dbReference>
<proteinExistence type="predicted"/>
<protein>
    <submittedName>
        <fullName evidence="1">Uncharacterized protein</fullName>
    </submittedName>
</protein>